<proteinExistence type="predicted"/>
<evidence type="ECO:0000313" key="2">
    <source>
        <dbReference type="EMBL" id="CRK94005.1"/>
    </source>
</evidence>
<evidence type="ECO:0000256" key="1">
    <source>
        <dbReference type="SAM" id="MobiDB-lite"/>
    </source>
</evidence>
<dbReference type="Proteomes" id="UP000183832">
    <property type="component" value="Unassembled WGS sequence"/>
</dbReference>
<evidence type="ECO:0000313" key="3">
    <source>
        <dbReference type="Proteomes" id="UP000183832"/>
    </source>
</evidence>
<accession>A0A1J1I146</accession>
<feature type="region of interest" description="Disordered" evidence="1">
    <location>
        <begin position="172"/>
        <end position="192"/>
    </location>
</feature>
<organism evidence="2 3">
    <name type="scientific">Clunio marinus</name>
    <dbReference type="NCBI Taxonomy" id="568069"/>
    <lineage>
        <taxon>Eukaryota</taxon>
        <taxon>Metazoa</taxon>
        <taxon>Ecdysozoa</taxon>
        <taxon>Arthropoda</taxon>
        <taxon>Hexapoda</taxon>
        <taxon>Insecta</taxon>
        <taxon>Pterygota</taxon>
        <taxon>Neoptera</taxon>
        <taxon>Endopterygota</taxon>
        <taxon>Diptera</taxon>
        <taxon>Nematocera</taxon>
        <taxon>Chironomoidea</taxon>
        <taxon>Chironomidae</taxon>
        <taxon>Clunio</taxon>
    </lineage>
</organism>
<dbReference type="EMBL" id="CVRI01000038">
    <property type="protein sequence ID" value="CRK94005.1"/>
    <property type="molecule type" value="Genomic_DNA"/>
</dbReference>
<protein>
    <submittedName>
        <fullName evidence="2">CLUMA_CG007530, isoform A</fullName>
    </submittedName>
</protein>
<gene>
    <name evidence="2" type="ORF">CLUMA_CG007530</name>
</gene>
<sequence>MSCLSIELNFETKLMNMKLFLLVFQASVYEHISRKLLKSQNREEIFRRKRNICKVHKHNAMQVHLSKCNFASKMDEMILHCNQNTVYVLNTSYTSYGEFDMIGLFGNQNACRSPSTFGNATTPTANFKSKSKATNMLLDNQINEKLKEVNNNLIKKRPHFLKLFNENFFKPGSGESESSSGSPENSSKSGKSLTRLQVNVTYNRRNVGVDFGIAI</sequence>
<keyword evidence="3" id="KW-1185">Reference proteome</keyword>
<reference evidence="2 3" key="1">
    <citation type="submission" date="2015-04" db="EMBL/GenBank/DDBJ databases">
        <authorList>
            <person name="Syromyatnikov M.Y."/>
            <person name="Popov V.N."/>
        </authorList>
    </citation>
    <scope>NUCLEOTIDE SEQUENCE [LARGE SCALE GENOMIC DNA]</scope>
</reference>
<dbReference type="OrthoDB" id="6781345at2759"/>
<name>A0A1J1I146_9DIPT</name>
<dbReference type="AlphaFoldDB" id="A0A1J1I146"/>